<name>A0A443SNR6_9ACAR</name>
<feature type="region of interest" description="Disordered" evidence="1">
    <location>
        <begin position="175"/>
        <end position="204"/>
    </location>
</feature>
<dbReference type="VEuPathDB" id="VectorBase:LDEU002872"/>
<evidence type="ECO:0008006" key="4">
    <source>
        <dbReference type="Google" id="ProtNLM"/>
    </source>
</evidence>
<evidence type="ECO:0000313" key="3">
    <source>
        <dbReference type="Proteomes" id="UP000288716"/>
    </source>
</evidence>
<dbReference type="InterPro" id="IPR036028">
    <property type="entry name" value="SH3-like_dom_sf"/>
</dbReference>
<comment type="caution">
    <text evidence="2">The sequence shown here is derived from an EMBL/GenBank/DDBJ whole genome shotgun (WGS) entry which is preliminary data.</text>
</comment>
<dbReference type="Proteomes" id="UP000288716">
    <property type="component" value="Unassembled WGS sequence"/>
</dbReference>
<reference evidence="2 3" key="1">
    <citation type="journal article" date="2018" name="Gigascience">
        <title>Genomes of trombidid mites reveal novel predicted allergens and laterally-transferred genes associated with secondary metabolism.</title>
        <authorList>
            <person name="Dong X."/>
            <person name="Chaisiri K."/>
            <person name="Xia D."/>
            <person name="Armstrong S.D."/>
            <person name="Fang Y."/>
            <person name="Donnelly M.J."/>
            <person name="Kadowaki T."/>
            <person name="McGarry J.W."/>
            <person name="Darby A.C."/>
            <person name="Makepeace B.L."/>
        </authorList>
    </citation>
    <scope>NUCLEOTIDE SEQUENCE [LARGE SCALE GENOMIC DNA]</scope>
    <source>
        <strain evidence="2">UoL-UT</strain>
    </source>
</reference>
<proteinExistence type="predicted"/>
<gene>
    <name evidence="2" type="ORF">B4U80_12743</name>
</gene>
<evidence type="ECO:0000256" key="1">
    <source>
        <dbReference type="SAM" id="MobiDB-lite"/>
    </source>
</evidence>
<keyword evidence="3" id="KW-1185">Reference proteome</keyword>
<sequence length="469" mass="51854">MEQCEQSEMVEKIAADVCEHNKIAKEAIKATIDDRSIQRSKVAKTAKAAKSKDSTENPCYGLTSCTNKSKSTCTRRKPIRSETDSRCSKFAVDNRFCEIIDGKSRIMRSSSCEFIHHSDCEPFNWCLMRNAQQQGSKSGNKLVENLSELDMSFSQSSHNTHTFNRHRSTAAFGEASFKSDNESSAKSDSNSTSSYECNAESSSNSSFSIQDEQVIKKLSQASPRNPADITMVVMNRSKLYLSSPTFSGEQKAGKKQTKHTKVPLGMLVNAMYSKHDWLFVRTPHGSEGFILASSCNPLCSLPTSVCKSSKQSKKGTNSAVSTLRNTRRVINGVCGSQETKASTMKAHHSRSQCENVKFKDTVRVKPFVRTINPVAQTVASQVQHSDCDLLKEKFSDSSQDIAISSKDSPLLLVINDIANSDESMHVMKVNKGEIVTLINDIKSDCIYVRRINGEKGYIPKNTATKVAIL</sequence>
<dbReference type="EMBL" id="NCKV01001039">
    <property type="protein sequence ID" value="RWS29168.1"/>
    <property type="molecule type" value="Genomic_DNA"/>
</dbReference>
<accession>A0A443SNR6</accession>
<feature type="compositionally biased region" description="Low complexity" evidence="1">
    <location>
        <begin position="186"/>
        <end position="204"/>
    </location>
</feature>
<dbReference type="SUPFAM" id="SSF50044">
    <property type="entry name" value="SH3-domain"/>
    <property type="match status" value="1"/>
</dbReference>
<organism evidence="2 3">
    <name type="scientific">Leptotrombidium deliense</name>
    <dbReference type="NCBI Taxonomy" id="299467"/>
    <lineage>
        <taxon>Eukaryota</taxon>
        <taxon>Metazoa</taxon>
        <taxon>Ecdysozoa</taxon>
        <taxon>Arthropoda</taxon>
        <taxon>Chelicerata</taxon>
        <taxon>Arachnida</taxon>
        <taxon>Acari</taxon>
        <taxon>Acariformes</taxon>
        <taxon>Trombidiformes</taxon>
        <taxon>Prostigmata</taxon>
        <taxon>Anystina</taxon>
        <taxon>Parasitengona</taxon>
        <taxon>Trombiculoidea</taxon>
        <taxon>Trombiculidae</taxon>
        <taxon>Leptotrombidium</taxon>
    </lineage>
</organism>
<dbReference type="CDD" id="cd00174">
    <property type="entry name" value="SH3"/>
    <property type="match status" value="1"/>
</dbReference>
<evidence type="ECO:0000313" key="2">
    <source>
        <dbReference type="EMBL" id="RWS29168.1"/>
    </source>
</evidence>
<dbReference type="OrthoDB" id="6415921at2759"/>
<dbReference type="AlphaFoldDB" id="A0A443SNR6"/>
<protein>
    <recommendedName>
        <fullName evidence="4">SH3 domain-containing protein</fullName>
    </recommendedName>
</protein>